<evidence type="ECO:0000256" key="2">
    <source>
        <dbReference type="ARBA" id="ARBA00022840"/>
    </source>
</evidence>
<evidence type="ECO:0000259" key="4">
    <source>
        <dbReference type="PROSITE" id="PS50162"/>
    </source>
</evidence>
<dbReference type="Pfam" id="PF08423">
    <property type="entry name" value="Rad51"/>
    <property type="match status" value="1"/>
</dbReference>
<accession>R0KD33</accession>
<dbReference type="HOGENOM" id="CLU_013059_1_1_1"/>
<dbReference type="GO" id="GO:0003697">
    <property type="term" value="F:single-stranded DNA binding"/>
    <property type="evidence" value="ECO:0007669"/>
    <property type="project" value="TreeGrafter"/>
</dbReference>
<dbReference type="GO" id="GO:0140664">
    <property type="term" value="F:ATP-dependent DNA damage sensor activity"/>
    <property type="evidence" value="ECO:0007669"/>
    <property type="project" value="InterPro"/>
</dbReference>
<dbReference type="GO" id="GO:0006312">
    <property type="term" value="P:mitotic recombination"/>
    <property type="evidence" value="ECO:0007669"/>
    <property type="project" value="TreeGrafter"/>
</dbReference>
<sequence length="459" mass="49531">MTDLLQVLPDFDARPFSHLLPSLDKALITTNDVVTLDAAHVARRAQLPAGELRKLADALVPALHRQLGFRAADAPANFFADSDGWTCISTLDDALDAALRGGIPRGYLVEVTGERYCPHTPTPHMRACGLASPLTPRSGAGKTQLLLTLLLASQLPPPRGFAKSAVYISTEAVLSTTRLAQLLSSHPALASLPASEKPSLSRILSIKTPDLESQEHILRYQLPVAIKKHGVGLVVVDSVAANYRAEFDKQGTGNGTAAPMARRGTQLVQLGALLRELARTEGIAIVVANQVADRFTKPPSAAYSSSASTSNAASRTTSANTDGTSQTNDAVPAPPSQLDQSILLSPDPLALDHQQGWFTGWGDSPYEQLHVQKTPSLGLVWTNQVACRIALKKQPVFASRPLIHTVNGQEQWNDDEIHISKWRRWFKLVFAPWAPPCPGRGIEFEIQKSGIRHLVKAKG</sequence>
<dbReference type="eggNOG" id="KOG1564">
    <property type="taxonomic scope" value="Eukaryota"/>
</dbReference>
<proteinExistence type="predicted"/>
<keyword evidence="6" id="KW-1185">Reference proteome</keyword>
<dbReference type="Proteomes" id="UP000016935">
    <property type="component" value="Unassembled WGS sequence"/>
</dbReference>
<dbReference type="PANTHER" id="PTHR22942:SF66">
    <property type="entry name" value="RE19845P"/>
    <property type="match status" value="1"/>
</dbReference>
<dbReference type="GO" id="GO:0042148">
    <property type="term" value="P:DNA strand invasion"/>
    <property type="evidence" value="ECO:0007669"/>
    <property type="project" value="TreeGrafter"/>
</dbReference>
<dbReference type="AlphaFoldDB" id="R0KD33"/>
<name>R0KD33_EXST2</name>
<reference evidence="5 6" key="2">
    <citation type="journal article" date="2013" name="PLoS Genet.">
        <title>Comparative genome structure, secondary metabolite, and effector coding capacity across Cochliobolus pathogens.</title>
        <authorList>
            <person name="Condon B.J."/>
            <person name="Leng Y."/>
            <person name="Wu D."/>
            <person name="Bushley K.E."/>
            <person name="Ohm R.A."/>
            <person name="Otillar R."/>
            <person name="Martin J."/>
            <person name="Schackwitz W."/>
            <person name="Grimwood J."/>
            <person name="MohdZainudin N."/>
            <person name="Xue C."/>
            <person name="Wang R."/>
            <person name="Manning V.A."/>
            <person name="Dhillon B."/>
            <person name="Tu Z.J."/>
            <person name="Steffenson B.J."/>
            <person name="Salamov A."/>
            <person name="Sun H."/>
            <person name="Lowry S."/>
            <person name="LaButti K."/>
            <person name="Han J."/>
            <person name="Copeland A."/>
            <person name="Lindquist E."/>
            <person name="Barry K."/>
            <person name="Schmutz J."/>
            <person name="Baker S.E."/>
            <person name="Ciuffetti L.M."/>
            <person name="Grigoriev I.V."/>
            <person name="Zhong S."/>
            <person name="Turgeon B.G."/>
        </authorList>
    </citation>
    <scope>NUCLEOTIDE SEQUENCE [LARGE SCALE GENOMIC DNA]</scope>
    <source>
        <strain evidence="6">28A</strain>
    </source>
</reference>
<dbReference type="GO" id="GO:0005524">
    <property type="term" value="F:ATP binding"/>
    <property type="evidence" value="ECO:0007669"/>
    <property type="project" value="UniProtKB-KW"/>
</dbReference>
<dbReference type="GO" id="GO:0000730">
    <property type="term" value="P:DNA recombinase assembly"/>
    <property type="evidence" value="ECO:0007669"/>
    <property type="project" value="TreeGrafter"/>
</dbReference>
<evidence type="ECO:0000256" key="1">
    <source>
        <dbReference type="ARBA" id="ARBA00022741"/>
    </source>
</evidence>
<dbReference type="InterPro" id="IPR013632">
    <property type="entry name" value="Rad51_C"/>
</dbReference>
<evidence type="ECO:0000313" key="6">
    <source>
        <dbReference type="Proteomes" id="UP000016935"/>
    </source>
</evidence>
<feature type="compositionally biased region" description="Low complexity" evidence="3">
    <location>
        <begin position="300"/>
        <end position="321"/>
    </location>
</feature>
<dbReference type="SUPFAM" id="SSF52540">
    <property type="entry name" value="P-loop containing nucleoside triphosphate hydrolases"/>
    <property type="match status" value="1"/>
</dbReference>
<reference evidence="5 6" key="1">
    <citation type="journal article" date="2012" name="PLoS Pathog.">
        <title>Diverse lifestyles and strategies of plant pathogenesis encoded in the genomes of eighteen Dothideomycetes fungi.</title>
        <authorList>
            <person name="Ohm R.A."/>
            <person name="Feau N."/>
            <person name="Henrissat B."/>
            <person name="Schoch C.L."/>
            <person name="Horwitz B.A."/>
            <person name="Barry K.W."/>
            <person name="Condon B.J."/>
            <person name="Copeland A.C."/>
            <person name="Dhillon B."/>
            <person name="Glaser F."/>
            <person name="Hesse C.N."/>
            <person name="Kosti I."/>
            <person name="LaButti K."/>
            <person name="Lindquist E.A."/>
            <person name="Lucas S."/>
            <person name="Salamov A.A."/>
            <person name="Bradshaw R.E."/>
            <person name="Ciuffetti L."/>
            <person name="Hamelin R.C."/>
            <person name="Kema G.H.J."/>
            <person name="Lawrence C."/>
            <person name="Scott J.A."/>
            <person name="Spatafora J.W."/>
            <person name="Turgeon B.G."/>
            <person name="de Wit P.J.G.M."/>
            <person name="Zhong S."/>
            <person name="Goodwin S.B."/>
            <person name="Grigoriev I.V."/>
        </authorList>
    </citation>
    <scope>NUCLEOTIDE SEQUENCE [LARGE SCALE GENOMIC DNA]</scope>
    <source>
        <strain evidence="6">28A</strain>
    </source>
</reference>
<feature type="domain" description="RecA family profile 1" evidence="4">
    <location>
        <begin position="138"/>
        <end position="291"/>
    </location>
</feature>
<dbReference type="EMBL" id="KB908615">
    <property type="protein sequence ID" value="EOA86082.1"/>
    <property type="molecule type" value="Genomic_DNA"/>
</dbReference>
<dbReference type="GeneID" id="19404527"/>
<dbReference type="OrthoDB" id="1861185at2759"/>
<keyword evidence="2" id="KW-0067">ATP-binding</keyword>
<feature type="region of interest" description="Disordered" evidence="3">
    <location>
        <begin position="298"/>
        <end position="339"/>
    </location>
</feature>
<dbReference type="STRING" id="671987.R0KD33"/>
<dbReference type="Gene3D" id="3.40.50.300">
    <property type="entry name" value="P-loop containing nucleotide triphosphate hydrolases"/>
    <property type="match status" value="1"/>
</dbReference>
<dbReference type="InterPro" id="IPR027417">
    <property type="entry name" value="P-loop_NTPase"/>
</dbReference>
<keyword evidence="1" id="KW-0547">Nucleotide-binding</keyword>
<organism evidence="5 6">
    <name type="scientific">Exserohilum turcicum (strain 28A)</name>
    <name type="common">Northern leaf blight fungus</name>
    <name type="synonym">Setosphaeria turcica</name>
    <dbReference type="NCBI Taxonomy" id="671987"/>
    <lineage>
        <taxon>Eukaryota</taxon>
        <taxon>Fungi</taxon>
        <taxon>Dikarya</taxon>
        <taxon>Ascomycota</taxon>
        <taxon>Pezizomycotina</taxon>
        <taxon>Dothideomycetes</taxon>
        <taxon>Pleosporomycetidae</taxon>
        <taxon>Pleosporales</taxon>
        <taxon>Pleosporineae</taxon>
        <taxon>Pleosporaceae</taxon>
        <taxon>Exserohilum</taxon>
    </lineage>
</organism>
<protein>
    <recommendedName>
        <fullName evidence="4">RecA family profile 1 domain-containing protein</fullName>
    </recommendedName>
</protein>
<evidence type="ECO:0000256" key="3">
    <source>
        <dbReference type="SAM" id="MobiDB-lite"/>
    </source>
</evidence>
<gene>
    <name evidence="5" type="ORF">SETTUDRAFT_39844</name>
</gene>
<dbReference type="InterPro" id="IPR020588">
    <property type="entry name" value="RecA_ATP-bd"/>
</dbReference>
<dbReference type="RefSeq" id="XP_008026272.1">
    <property type="nucleotide sequence ID" value="XM_008028081.1"/>
</dbReference>
<dbReference type="PROSITE" id="PS50162">
    <property type="entry name" value="RECA_2"/>
    <property type="match status" value="1"/>
</dbReference>
<dbReference type="GO" id="GO:0000150">
    <property type="term" value="F:DNA strand exchange activity"/>
    <property type="evidence" value="ECO:0007669"/>
    <property type="project" value="TreeGrafter"/>
</dbReference>
<dbReference type="PANTHER" id="PTHR22942">
    <property type="entry name" value="RECA/RAD51/RADA DNA STRAND-PAIRING FAMILY MEMBER"/>
    <property type="match status" value="1"/>
</dbReference>
<dbReference type="GO" id="GO:0061982">
    <property type="term" value="P:meiosis I cell cycle process"/>
    <property type="evidence" value="ECO:0007669"/>
    <property type="project" value="UniProtKB-ARBA"/>
</dbReference>
<dbReference type="GO" id="GO:0003690">
    <property type="term" value="F:double-stranded DNA binding"/>
    <property type="evidence" value="ECO:0007669"/>
    <property type="project" value="TreeGrafter"/>
</dbReference>
<evidence type="ECO:0000313" key="5">
    <source>
        <dbReference type="EMBL" id="EOA86082.1"/>
    </source>
</evidence>